<evidence type="ECO:0000313" key="3">
    <source>
        <dbReference type="Proteomes" id="UP000637423"/>
    </source>
</evidence>
<evidence type="ECO:0000313" key="2">
    <source>
        <dbReference type="EMBL" id="GGC64854.1"/>
    </source>
</evidence>
<protein>
    <submittedName>
        <fullName evidence="2">Hemerythrin</fullName>
    </submittedName>
</protein>
<accession>A0A916UAR8</accession>
<dbReference type="InterPro" id="IPR012312">
    <property type="entry name" value="Hemerythrin-like"/>
</dbReference>
<comment type="caution">
    <text evidence="2">The sequence shown here is derived from an EMBL/GenBank/DDBJ whole genome shotgun (WGS) entry which is preliminary data.</text>
</comment>
<dbReference type="Gene3D" id="1.20.120.520">
    <property type="entry name" value="nmb1532 protein domain like"/>
    <property type="match status" value="1"/>
</dbReference>
<dbReference type="RefSeq" id="WP_188564826.1">
    <property type="nucleotide sequence ID" value="NZ_BMED01000001.1"/>
</dbReference>
<dbReference type="Pfam" id="PF01814">
    <property type="entry name" value="Hemerythrin"/>
    <property type="match status" value="1"/>
</dbReference>
<reference evidence="2" key="2">
    <citation type="submission" date="2020-09" db="EMBL/GenBank/DDBJ databases">
        <authorList>
            <person name="Sun Q."/>
            <person name="Zhou Y."/>
        </authorList>
    </citation>
    <scope>NUCLEOTIDE SEQUENCE</scope>
    <source>
        <strain evidence="2">CGMCC 1.10998</strain>
    </source>
</reference>
<evidence type="ECO:0000259" key="1">
    <source>
        <dbReference type="Pfam" id="PF01814"/>
    </source>
</evidence>
<sequence>MSTIVAPNAIELLEADHREAEALFEEFEKAKDAGDNQAKFEIATKVCAALLIHMEIEETIFYPAARDATGDDDKLNEAQVEHDGAKKLIAEIGKLKPEDPMFDAKVKVLSEQIEHHVEEEENELFPETKKSDMDLEAIGEQLEEAKSELKNQHGIP</sequence>
<dbReference type="EMBL" id="BMED01000001">
    <property type="protein sequence ID" value="GGC64854.1"/>
    <property type="molecule type" value="Genomic_DNA"/>
</dbReference>
<dbReference type="PANTHER" id="PTHR35585">
    <property type="entry name" value="HHE DOMAIN PROTEIN (AFU_ORTHOLOGUE AFUA_4G00730)"/>
    <property type="match status" value="1"/>
</dbReference>
<gene>
    <name evidence="2" type="ORF">GCM10011396_09860</name>
</gene>
<proteinExistence type="predicted"/>
<name>A0A916UAR8_9BURK</name>
<dbReference type="Proteomes" id="UP000637423">
    <property type="component" value="Unassembled WGS sequence"/>
</dbReference>
<reference evidence="2" key="1">
    <citation type="journal article" date="2014" name="Int. J. Syst. Evol. Microbiol.">
        <title>Complete genome sequence of Corynebacterium casei LMG S-19264T (=DSM 44701T), isolated from a smear-ripened cheese.</title>
        <authorList>
            <consortium name="US DOE Joint Genome Institute (JGI-PGF)"/>
            <person name="Walter F."/>
            <person name="Albersmeier A."/>
            <person name="Kalinowski J."/>
            <person name="Ruckert C."/>
        </authorList>
    </citation>
    <scope>NUCLEOTIDE SEQUENCE</scope>
    <source>
        <strain evidence="2">CGMCC 1.10998</strain>
    </source>
</reference>
<dbReference type="AlphaFoldDB" id="A0A916UAR8"/>
<dbReference type="PANTHER" id="PTHR35585:SF1">
    <property type="entry name" value="HHE DOMAIN PROTEIN (AFU_ORTHOLOGUE AFUA_4G00730)"/>
    <property type="match status" value="1"/>
</dbReference>
<keyword evidence="3" id="KW-1185">Reference proteome</keyword>
<organism evidence="2 3">
    <name type="scientific">Undibacterium terreum</name>
    <dbReference type="NCBI Taxonomy" id="1224302"/>
    <lineage>
        <taxon>Bacteria</taxon>
        <taxon>Pseudomonadati</taxon>
        <taxon>Pseudomonadota</taxon>
        <taxon>Betaproteobacteria</taxon>
        <taxon>Burkholderiales</taxon>
        <taxon>Oxalobacteraceae</taxon>
        <taxon>Undibacterium</taxon>
    </lineage>
</organism>
<feature type="domain" description="Hemerythrin-like" evidence="1">
    <location>
        <begin position="9"/>
        <end position="126"/>
    </location>
</feature>